<organism evidence="1 2">
    <name type="scientific">Buchananella hordeovulneris</name>
    <dbReference type="NCBI Taxonomy" id="52770"/>
    <lineage>
        <taxon>Bacteria</taxon>
        <taxon>Bacillati</taxon>
        <taxon>Actinomycetota</taxon>
        <taxon>Actinomycetes</taxon>
        <taxon>Actinomycetales</taxon>
        <taxon>Actinomycetaceae</taxon>
        <taxon>Buchananella</taxon>
    </lineage>
</organism>
<proteinExistence type="predicted"/>
<evidence type="ECO:0000313" key="1">
    <source>
        <dbReference type="EMBL" id="OKL50942.1"/>
    </source>
</evidence>
<evidence type="ECO:0000313" key="2">
    <source>
        <dbReference type="Proteomes" id="UP000185612"/>
    </source>
</evidence>
<accession>A0A1Q5PTZ2</accession>
<reference evidence="2" key="1">
    <citation type="submission" date="2016-12" db="EMBL/GenBank/DDBJ databases">
        <authorList>
            <person name="Meng X."/>
        </authorList>
    </citation>
    <scope>NUCLEOTIDE SEQUENCE [LARGE SCALE GENOMIC DNA]</scope>
    <source>
        <strain evidence="2">DSM 20732</strain>
    </source>
</reference>
<gene>
    <name evidence="1" type="ORF">BSZ40_09925</name>
</gene>
<comment type="caution">
    <text evidence="1">The sequence shown here is derived from an EMBL/GenBank/DDBJ whole genome shotgun (WGS) entry which is preliminary data.</text>
</comment>
<dbReference type="Proteomes" id="UP000185612">
    <property type="component" value="Unassembled WGS sequence"/>
</dbReference>
<keyword evidence="2" id="KW-1185">Reference proteome</keyword>
<name>A0A1Q5PTZ2_9ACTO</name>
<dbReference type="EMBL" id="MQVS01000012">
    <property type="protein sequence ID" value="OKL50942.1"/>
    <property type="molecule type" value="Genomic_DNA"/>
</dbReference>
<protein>
    <recommendedName>
        <fullName evidence="3">S1 motif domain-containing protein</fullName>
    </recommendedName>
</protein>
<dbReference type="InParanoid" id="A0A1Q5PTZ2"/>
<sequence>MGECRELEGGQRLGAALSDPKRQQVIVVCREHDNGQSPCDLAQLRQAVAPEVRIVRIDRLAHRGLQQALSAWRPDSELWLAAGVTRVYPAHAGWSEEPNTFFDAKKLTAAEILAQVVQAADDAVGRLRLAQGPFRTPARGKSTVTGKVVGGDSPYETWVFGDGKGWQLNLHELPEAADRLLAELVTAGMPVTVEVDEATRHVVRLPGLRPAAALAAQVRPGQVLLAQVAGGQAQVAPTLTLPPSRPLTAFSEGDVLAVEVLEGDGNWQARLSAPGEVNAQVTYLPGGPSWLAHRLAAQQRQDAELAATGLPEPVPELAEDPHFVIDDIEAKLTELRVLIDRRFDDWEKAADQLSGWESSAEREAALRRALQAVRERLSYTEQRLTKTEAERDRRAGEVAQLKRREAFWEQQFAVQEATIDKLSRPYTPQQLAALTSPATAPGKEALRLDDGDDTFYLRVGVRGTEFSDPEQQLRFEIQLAWSLTFDAPDKTTWPIRPYAFGRDFLASLEVVRQMPRRKLLQALAEIVTHRSRQGKHTHVLDKPYRENAGAGARQVSRADGATMWRFRLEHKTAAARRIHYWLLPDGTIEFDSCRTHDD</sequence>
<evidence type="ECO:0008006" key="3">
    <source>
        <dbReference type="Google" id="ProtNLM"/>
    </source>
</evidence>
<dbReference type="AlphaFoldDB" id="A0A1Q5PTZ2"/>